<comment type="caution">
    <text evidence="1">The sequence shown here is derived from an EMBL/GenBank/DDBJ whole genome shotgun (WGS) entry which is preliminary data.</text>
</comment>
<accession>A0A444IWK2</accession>
<dbReference type="Proteomes" id="UP000287853">
    <property type="component" value="Unassembled WGS sequence"/>
</dbReference>
<dbReference type="EMBL" id="MTKO01000083">
    <property type="protein sequence ID" value="RWX45090.1"/>
    <property type="molecule type" value="Genomic_DNA"/>
</dbReference>
<organism evidence="1 2">
    <name type="scientific">Candidatus Electrothrix aarhusensis</name>
    <dbReference type="NCBI Taxonomy" id="1859131"/>
    <lineage>
        <taxon>Bacteria</taxon>
        <taxon>Pseudomonadati</taxon>
        <taxon>Thermodesulfobacteriota</taxon>
        <taxon>Desulfobulbia</taxon>
        <taxon>Desulfobulbales</taxon>
        <taxon>Desulfobulbaceae</taxon>
        <taxon>Candidatus Electrothrix</taxon>
    </lineage>
</organism>
<evidence type="ECO:0008006" key="3">
    <source>
        <dbReference type="Google" id="ProtNLM"/>
    </source>
</evidence>
<dbReference type="AlphaFoldDB" id="A0A444IWK2"/>
<gene>
    <name evidence="1" type="ORF">H206_02813</name>
</gene>
<dbReference type="Gene3D" id="3.40.50.300">
    <property type="entry name" value="P-loop containing nucleotide triphosphate hydrolases"/>
    <property type="match status" value="1"/>
</dbReference>
<reference evidence="1 2" key="1">
    <citation type="submission" date="2017-01" db="EMBL/GenBank/DDBJ databases">
        <title>The cable genome- insights into the physiology and evolution of filamentous bacteria capable of sulfide oxidation via long distance electron transfer.</title>
        <authorList>
            <person name="Schreiber L."/>
            <person name="Bjerg J.T."/>
            <person name="Boggild A."/>
            <person name="Van De Vossenberg J."/>
            <person name="Meysman F."/>
            <person name="Nielsen L.P."/>
            <person name="Schramm A."/>
            <person name="Kjeldsen K.U."/>
        </authorList>
    </citation>
    <scope>NUCLEOTIDE SEQUENCE [LARGE SCALE GENOMIC DNA]</scope>
    <source>
        <strain evidence="1">MCF</strain>
    </source>
</reference>
<dbReference type="SUPFAM" id="SSF52540">
    <property type="entry name" value="P-loop containing nucleoside triphosphate hydrolases"/>
    <property type="match status" value="1"/>
</dbReference>
<evidence type="ECO:0000313" key="1">
    <source>
        <dbReference type="EMBL" id="RWX45090.1"/>
    </source>
</evidence>
<name>A0A444IWK2_9BACT</name>
<keyword evidence="2" id="KW-1185">Reference proteome</keyword>
<dbReference type="InterPro" id="IPR027417">
    <property type="entry name" value="P-loop_NTPase"/>
</dbReference>
<evidence type="ECO:0000313" key="2">
    <source>
        <dbReference type="Proteomes" id="UP000287853"/>
    </source>
</evidence>
<proteinExistence type="predicted"/>
<sequence length="187" mass="21781">MISIVSGLPRSGTSMMMSMLEAGRIPLLVDNCRKADASNPKGYYEFKRVKGLREGDAAWMPEARGKAVKIITALLYYLPHDYTYRIVIMRRTMSEILASQKKMLLIEGKCPDTVSDDELNRLYEKHLLQIKNWITNQPNIKYIEVNYNRCLVAPNTELQRLDEFFDKQLDVEEMISVIEPDLYRQRK</sequence>
<protein>
    <recommendedName>
        <fullName evidence="3">Sulfotransferase family protein</fullName>
    </recommendedName>
</protein>